<organism evidence="1 2">
    <name type="scientific">Cloeon dipterum</name>
    <dbReference type="NCBI Taxonomy" id="197152"/>
    <lineage>
        <taxon>Eukaryota</taxon>
        <taxon>Metazoa</taxon>
        <taxon>Ecdysozoa</taxon>
        <taxon>Arthropoda</taxon>
        <taxon>Hexapoda</taxon>
        <taxon>Insecta</taxon>
        <taxon>Pterygota</taxon>
        <taxon>Palaeoptera</taxon>
        <taxon>Ephemeroptera</taxon>
        <taxon>Pisciforma</taxon>
        <taxon>Baetidae</taxon>
        <taxon>Cloeon</taxon>
    </lineage>
</organism>
<keyword evidence="2" id="KW-1185">Reference proteome</keyword>
<proteinExistence type="predicted"/>
<gene>
    <name evidence="1" type="ORF">CLODIP_2_CD15110</name>
</gene>
<name>A0A8S1D415_9INSE</name>
<dbReference type="EMBL" id="CADEPI010000105">
    <property type="protein sequence ID" value="CAB3374902.1"/>
    <property type="molecule type" value="Genomic_DNA"/>
</dbReference>
<accession>A0A8S1D415</accession>
<comment type="caution">
    <text evidence="1">The sequence shown here is derived from an EMBL/GenBank/DDBJ whole genome shotgun (WGS) entry which is preliminary data.</text>
</comment>
<protein>
    <submittedName>
        <fullName evidence="1">Uncharacterized protein</fullName>
    </submittedName>
</protein>
<evidence type="ECO:0000313" key="2">
    <source>
        <dbReference type="Proteomes" id="UP000494165"/>
    </source>
</evidence>
<dbReference type="Proteomes" id="UP000494165">
    <property type="component" value="Unassembled WGS sequence"/>
</dbReference>
<sequence length="84" mass="8995">MVDGLGGPRPTATDGLPAFGFGREIFHTLQAQSLVLAEYLSSSSGDSFRSTLPSWFKSRQRAWTAGPARSRRSAAAASTLQLTH</sequence>
<reference evidence="1 2" key="1">
    <citation type="submission" date="2020-04" db="EMBL/GenBank/DDBJ databases">
        <authorList>
            <person name="Alioto T."/>
            <person name="Alioto T."/>
            <person name="Gomez Garrido J."/>
        </authorList>
    </citation>
    <scope>NUCLEOTIDE SEQUENCE [LARGE SCALE GENOMIC DNA]</scope>
</reference>
<evidence type="ECO:0000313" key="1">
    <source>
        <dbReference type="EMBL" id="CAB3374902.1"/>
    </source>
</evidence>
<dbReference type="AlphaFoldDB" id="A0A8S1D415"/>